<dbReference type="Pfam" id="PF06935">
    <property type="entry name" value="DUF1284"/>
    <property type="match status" value="1"/>
</dbReference>
<gene>
    <name evidence="1" type="ORF">NE695_03835</name>
</gene>
<organism evidence="1 2">
    <name type="scientific">Neglectibacter timonensis</name>
    <dbReference type="NCBI Taxonomy" id="1776382"/>
    <lineage>
        <taxon>Bacteria</taxon>
        <taxon>Bacillati</taxon>
        <taxon>Bacillota</taxon>
        <taxon>Clostridia</taxon>
        <taxon>Eubacteriales</taxon>
        <taxon>Oscillospiraceae</taxon>
        <taxon>Neglectibacter</taxon>
    </lineage>
</organism>
<keyword evidence="2" id="KW-1185">Reference proteome</keyword>
<dbReference type="EMBL" id="JANFZH010000006">
    <property type="protein sequence ID" value="MCQ4839045.1"/>
    <property type="molecule type" value="Genomic_DNA"/>
</dbReference>
<dbReference type="RefSeq" id="WP_066865667.1">
    <property type="nucleotide sequence ID" value="NZ_CABKVV010000014.1"/>
</dbReference>
<protein>
    <submittedName>
        <fullName evidence="1">DUF1284 domain-containing protein</fullName>
    </submittedName>
</protein>
<reference evidence="1 2" key="1">
    <citation type="submission" date="2022-06" db="EMBL/GenBank/DDBJ databases">
        <title>Isolation of gut microbiota from human fecal samples.</title>
        <authorList>
            <person name="Pamer E.G."/>
            <person name="Barat B."/>
            <person name="Waligurski E."/>
            <person name="Medina S."/>
            <person name="Paddock L."/>
            <person name="Mostad J."/>
        </authorList>
    </citation>
    <scope>NUCLEOTIDE SEQUENCE [LARGE SCALE GENOMIC DNA]</scope>
    <source>
        <strain evidence="1 2">DFI.9.73</strain>
    </source>
</reference>
<proteinExistence type="predicted"/>
<sequence>MKKIRGHHLFCMTLFSGHGYDAAFTNAMKNTIFSLQGGESILLCSGEDEICQSCPNQRQAGGCALGTEDALQRDEAAFAELQLQEGELSGWMEISERRLLITKDALEHVCGGCCWKEQGICSWELWQKRAENRNLEFQ</sequence>
<evidence type="ECO:0000313" key="1">
    <source>
        <dbReference type="EMBL" id="MCQ4839045.1"/>
    </source>
</evidence>
<comment type="caution">
    <text evidence="1">The sequence shown here is derived from an EMBL/GenBank/DDBJ whole genome shotgun (WGS) entry which is preliminary data.</text>
</comment>
<dbReference type="InterPro" id="IPR009702">
    <property type="entry name" value="DUF1284"/>
</dbReference>
<name>A0ABT1RWN6_9FIRM</name>
<dbReference type="GeneID" id="90533029"/>
<accession>A0ABT1RWN6</accession>
<evidence type="ECO:0000313" key="2">
    <source>
        <dbReference type="Proteomes" id="UP001524473"/>
    </source>
</evidence>
<dbReference type="Proteomes" id="UP001524473">
    <property type="component" value="Unassembled WGS sequence"/>
</dbReference>